<gene>
    <name evidence="9" type="ORF">LJD61_05440</name>
</gene>
<evidence type="ECO:0000256" key="6">
    <source>
        <dbReference type="ARBA" id="ARBA00023136"/>
    </source>
</evidence>
<accession>A0ABT1NCK3</accession>
<dbReference type="InterPro" id="IPR051311">
    <property type="entry name" value="DedA_domain"/>
</dbReference>
<evidence type="ECO:0000256" key="1">
    <source>
        <dbReference type="ARBA" id="ARBA00004651"/>
    </source>
</evidence>
<evidence type="ECO:0000256" key="7">
    <source>
        <dbReference type="SAM" id="Phobius"/>
    </source>
</evidence>
<keyword evidence="6 7" id="KW-0472">Membrane</keyword>
<evidence type="ECO:0000256" key="4">
    <source>
        <dbReference type="ARBA" id="ARBA00022692"/>
    </source>
</evidence>
<dbReference type="EMBL" id="JAJEKE010000003">
    <property type="protein sequence ID" value="MCQ1528989.1"/>
    <property type="molecule type" value="Genomic_DNA"/>
</dbReference>
<proteinExistence type="inferred from homology"/>
<sequence>MYQEIMSAALSKIMGIIYHMQGHSYLYAGLAMIMEGASVPFPGMYILIFSGFAIKQLGLNFWVLVGICSVCYTAASLIPYYIGGHINNIATKFYKKYYSNRIDKIKKVSDIFNKYGEWTVCLSRPTFLGNYFSYIAGMNSMNIGKFLLYTFAGIFPWTLFMCYLGYGVISSTDEIVNIIASMKPLFYIVTIAVIIYGAYQVYKLLNKRRY</sequence>
<feature type="domain" description="VTT" evidence="8">
    <location>
        <begin position="41"/>
        <end position="166"/>
    </location>
</feature>
<keyword evidence="5 7" id="KW-1133">Transmembrane helix</keyword>
<dbReference type="InterPro" id="IPR032816">
    <property type="entry name" value="VTT_dom"/>
</dbReference>
<evidence type="ECO:0000259" key="8">
    <source>
        <dbReference type="Pfam" id="PF09335"/>
    </source>
</evidence>
<feature type="transmembrane region" description="Helical" evidence="7">
    <location>
        <begin position="25"/>
        <end position="49"/>
    </location>
</feature>
<evidence type="ECO:0000313" key="9">
    <source>
        <dbReference type="EMBL" id="MCQ1528989.1"/>
    </source>
</evidence>
<dbReference type="PANTHER" id="PTHR42709">
    <property type="entry name" value="ALKALINE PHOSPHATASE LIKE PROTEIN"/>
    <property type="match status" value="1"/>
</dbReference>
<evidence type="ECO:0000313" key="10">
    <source>
        <dbReference type="Proteomes" id="UP001651880"/>
    </source>
</evidence>
<evidence type="ECO:0000256" key="3">
    <source>
        <dbReference type="ARBA" id="ARBA00022475"/>
    </source>
</evidence>
<comment type="subcellular location">
    <subcellularLocation>
        <location evidence="1">Cell membrane</location>
        <topology evidence="1">Multi-pass membrane protein</topology>
    </subcellularLocation>
</comment>
<dbReference type="Pfam" id="PF09335">
    <property type="entry name" value="VTT_dom"/>
    <property type="match status" value="1"/>
</dbReference>
<comment type="caution">
    <text evidence="9">The sequence shown here is derived from an EMBL/GenBank/DDBJ whole genome shotgun (WGS) entry which is preliminary data.</text>
</comment>
<feature type="transmembrane region" description="Helical" evidence="7">
    <location>
        <begin position="146"/>
        <end position="166"/>
    </location>
</feature>
<feature type="transmembrane region" description="Helical" evidence="7">
    <location>
        <begin position="186"/>
        <end position="205"/>
    </location>
</feature>
<feature type="transmembrane region" description="Helical" evidence="7">
    <location>
        <begin position="61"/>
        <end position="82"/>
    </location>
</feature>
<dbReference type="Proteomes" id="UP001651880">
    <property type="component" value="Unassembled WGS sequence"/>
</dbReference>
<evidence type="ECO:0000256" key="5">
    <source>
        <dbReference type="ARBA" id="ARBA00022989"/>
    </source>
</evidence>
<reference evidence="9 10" key="1">
    <citation type="submission" date="2021-10" db="EMBL/GenBank/DDBJ databases">
        <title>Lutispora strain m25 sp. nov., a thermophilic, non-spore-forming bacterium isolated from a lab-scale methanogenic bioreactor digesting anaerobic sludge.</title>
        <authorList>
            <person name="El Houari A."/>
            <person name="Mcdonald J."/>
        </authorList>
    </citation>
    <scope>NUCLEOTIDE SEQUENCE [LARGE SCALE GENOMIC DNA]</scope>
    <source>
        <strain evidence="10">m25</strain>
    </source>
</reference>
<keyword evidence="4 7" id="KW-0812">Transmembrane</keyword>
<organism evidence="9 10">
    <name type="scientific">Lutispora saccharofermentans</name>
    <dbReference type="NCBI Taxonomy" id="3024236"/>
    <lineage>
        <taxon>Bacteria</taxon>
        <taxon>Bacillati</taxon>
        <taxon>Bacillota</taxon>
        <taxon>Clostridia</taxon>
        <taxon>Lutisporales</taxon>
        <taxon>Lutisporaceae</taxon>
        <taxon>Lutispora</taxon>
    </lineage>
</organism>
<dbReference type="RefSeq" id="WP_255226510.1">
    <property type="nucleotide sequence ID" value="NZ_JAJEKE010000003.1"/>
</dbReference>
<keyword evidence="10" id="KW-1185">Reference proteome</keyword>
<keyword evidence="3" id="KW-1003">Cell membrane</keyword>
<evidence type="ECO:0000256" key="2">
    <source>
        <dbReference type="ARBA" id="ARBA00010792"/>
    </source>
</evidence>
<protein>
    <submittedName>
        <fullName evidence="9">VTT domain-containing protein</fullName>
    </submittedName>
</protein>
<dbReference type="PANTHER" id="PTHR42709:SF6">
    <property type="entry name" value="UNDECAPRENYL PHOSPHATE TRANSPORTER A"/>
    <property type="match status" value="1"/>
</dbReference>
<name>A0ABT1NCK3_9FIRM</name>
<comment type="similarity">
    <text evidence="2">Belongs to the DedA family.</text>
</comment>